<dbReference type="EMBL" id="GECU01037187">
    <property type="protein sequence ID" value="JAS70519.1"/>
    <property type="molecule type" value="Transcribed_RNA"/>
</dbReference>
<dbReference type="PANTHER" id="PTHR11266:SF17">
    <property type="entry name" value="PROTEIN MPV17"/>
    <property type="match status" value="1"/>
</dbReference>
<evidence type="ECO:0000313" key="8">
    <source>
        <dbReference type="EMBL" id="JAS70519.1"/>
    </source>
</evidence>
<evidence type="ECO:0000256" key="2">
    <source>
        <dbReference type="ARBA" id="ARBA00006824"/>
    </source>
</evidence>
<dbReference type="GO" id="GO:1901858">
    <property type="term" value="P:regulation of mitochondrial DNA metabolic process"/>
    <property type="evidence" value="ECO:0007669"/>
    <property type="project" value="TreeGrafter"/>
</dbReference>
<organism evidence="8">
    <name type="scientific">Homalodisca liturata</name>
    <dbReference type="NCBI Taxonomy" id="320908"/>
    <lineage>
        <taxon>Eukaryota</taxon>
        <taxon>Metazoa</taxon>
        <taxon>Ecdysozoa</taxon>
        <taxon>Arthropoda</taxon>
        <taxon>Hexapoda</taxon>
        <taxon>Insecta</taxon>
        <taxon>Pterygota</taxon>
        <taxon>Neoptera</taxon>
        <taxon>Paraneoptera</taxon>
        <taxon>Hemiptera</taxon>
        <taxon>Auchenorrhyncha</taxon>
        <taxon>Membracoidea</taxon>
        <taxon>Cicadellidae</taxon>
        <taxon>Cicadellinae</taxon>
        <taxon>Proconiini</taxon>
        <taxon>Homalodisca</taxon>
    </lineage>
</organism>
<gene>
    <name evidence="8" type="ORF">g.40167</name>
</gene>
<reference evidence="8" key="1">
    <citation type="submission" date="2015-11" db="EMBL/GenBank/DDBJ databases">
        <title>De novo transcriptome assembly of four potential Pierce s Disease insect vectors from Arizona vineyards.</title>
        <authorList>
            <person name="Tassone E.E."/>
        </authorList>
    </citation>
    <scope>NUCLEOTIDE SEQUENCE</scope>
</reference>
<evidence type="ECO:0000256" key="5">
    <source>
        <dbReference type="ARBA" id="ARBA00023136"/>
    </source>
</evidence>
<keyword evidence="5" id="KW-0472">Membrane</keyword>
<comment type="subcellular location">
    <subcellularLocation>
        <location evidence="1">Membrane</location>
        <topology evidence="1">Multi-pass membrane protein</topology>
    </subcellularLocation>
</comment>
<keyword evidence="3" id="KW-0812">Transmembrane</keyword>
<dbReference type="GO" id="GO:0005739">
    <property type="term" value="C:mitochondrion"/>
    <property type="evidence" value="ECO:0007669"/>
    <property type="project" value="TreeGrafter"/>
</dbReference>
<evidence type="ECO:0000256" key="3">
    <source>
        <dbReference type="ARBA" id="ARBA00022692"/>
    </source>
</evidence>
<dbReference type="GO" id="GO:0015267">
    <property type="term" value="F:channel activity"/>
    <property type="evidence" value="ECO:0007669"/>
    <property type="project" value="TreeGrafter"/>
</dbReference>
<proteinExistence type="inferred from homology"/>
<evidence type="ECO:0000256" key="1">
    <source>
        <dbReference type="ARBA" id="ARBA00004141"/>
    </source>
</evidence>
<evidence type="ECO:0000256" key="4">
    <source>
        <dbReference type="ARBA" id="ARBA00022989"/>
    </source>
</evidence>
<comment type="similarity">
    <text evidence="2 7">Belongs to the peroxisomal membrane protein PXMP2/4 family.</text>
</comment>
<dbReference type="InterPro" id="IPR007248">
    <property type="entry name" value="Mpv17_PMP22"/>
</dbReference>
<name>A0A1B6H771_9HEMI</name>
<accession>A0A1B6H771</accession>
<sequence>MAFRKLFVSYGNLLKLYPVTMQATQTGIIMGSADIIAQTLIEKRKFKEIEWNRCARYASIGLFIGPTVGIWYRVLEYQFGSGGVKILFKKIACDQLLFAPFFLGCLICTIDTLKGKSVQETKEDLKNNYPEILLSNYKVWPFVQVVNFYFVPLHFRVLFVQMISVLWNTYLSWKINSNKLQTQKEINFDKKSN</sequence>
<keyword evidence="4" id="KW-1133">Transmembrane helix</keyword>
<dbReference type="GO" id="GO:0016020">
    <property type="term" value="C:membrane"/>
    <property type="evidence" value="ECO:0007669"/>
    <property type="project" value="UniProtKB-SubCell"/>
</dbReference>
<dbReference type="Pfam" id="PF04117">
    <property type="entry name" value="Mpv17_PMP22"/>
    <property type="match status" value="1"/>
</dbReference>
<dbReference type="AlphaFoldDB" id="A0A1B6H771"/>
<protein>
    <recommendedName>
        <fullName evidence="6">Mitochondrial inner membrane protein Mpv17</fullName>
    </recommendedName>
</protein>
<evidence type="ECO:0000256" key="6">
    <source>
        <dbReference type="ARBA" id="ARBA00049743"/>
    </source>
</evidence>
<dbReference type="PANTHER" id="PTHR11266">
    <property type="entry name" value="PEROXISOMAL MEMBRANE PROTEIN 2, PXMP2 MPV17"/>
    <property type="match status" value="1"/>
</dbReference>
<evidence type="ECO:0000256" key="7">
    <source>
        <dbReference type="RuleBase" id="RU363053"/>
    </source>
</evidence>